<feature type="transmembrane region" description="Helical" evidence="2">
    <location>
        <begin position="218"/>
        <end position="239"/>
    </location>
</feature>
<gene>
    <name evidence="3" type="ORF">HK099_005068</name>
</gene>
<evidence type="ECO:0000313" key="4">
    <source>
        <dbReference type="Proteomes" id="UP001211065"/>
    </source>
</evidence>
<protein>
    <submittedName>
        <fullName evidence="3">Uncharacterized protein</fullName>
    </submittedName>
</protein>
<feature type="compositionally biased region" description="Polar residues" evidence="1">
    <location>
        <begin position="266"/>
        <end position="291"/>
    </location>
</feature>
<reference evidence="3" key="1">
    <citation type="submission" date="2020-05" db="EMBL/GenBank/DDBJ databases">
        <title>Phylogenomic resolution of chytrid fungi.</title>
        <authorList>
            <person name="Stajich J.E."/>
            <person name="Amses K."/>
            <person name="Simmons R."/>
            <person name="Seto K."/>
            <person name="Myers J."/>
            <person name="Bonds A."/>
            <person name="Quandt C.A."/>
            <person name="Barry K."/>
            <person name="Liu P."/>
            <person name="Grigoriev I."/>
            <person name="Longcore J.E."/>
            <person name="James T.Y."/>
        </authorList>
    </citation>
    <scope>NUCLEOTIDE SEQUENCE</scope>
    <source>
        <strain evidence="3">JEL0476</strain>
    </source>
</reference>
<accession>A0AAD5XXU0</accession>
<feature type="transmembrane region" description="Helical" evidence="2">
    <location>
        <begin position="178"/>
        <end position="206"/>
    </location>
</feature>
<evidence type="ECO:0000256" key="2">
    <source>
        <dbReference type="SAM" id="Phobius"/>
    </source>
</evidence>
<keyword evidence="2" id="KW-0812">Transmembrane</keyword>
<feature type="transmembrane region" description="Helical" evidence="2">
    <location>
        <begin position="43"/>
        <end position="62"/>
    </location>
</feature>
<evidence type="ECO:0000313" key="3">
    <source>
        <dbReference type="EMBL" id="KAJ3218430.1"/>
    </source>
</evidence>
<keyword evidence="4" id="KW-1185">Reference proteome</keyword>
<feature type="transmembrane region" description="Helical" evidence="2">
    <location>
        <begin position="140"/>
        <end position="166"/>
    </location>
</feature>
<organism evidence="3 4">
    <name type="scientific">Clydaea vesicula</name>
    <dbReference type="NCBI Taxonomy" id="447962"/>
    <lineage>
        <taxon>Eukaryota</taxon>
        <taxon>Fungi</taxon>
        <taxon>Fungi incertae sedis</taxon>
        <taxon>Chytridiomycota</taxon>
        <taxon>Chytridiomycota incertae sedis</taxon>
        <taxon>Chytridiomycetes</taxon>
        <taxon>Lobulomycetales</taxon>
        <taxon>Lobulomycetaceae</taxon>
        <taxon>Clydaea</taxon>
    </lineage>
</organism>
<proteinExistence type="predicted"/>
<keyword evidence="2" id="KW-1133">Transmembrane helix</keyword>
<feature type="transmembrane region" description="Helical" evidence="2">
    <location>
        <begin position="68"/>
        <end position="85"/>
    </location>
</feature>
<sequence length="312" mass="35311">MPPVSLWQVRLMIVWYKKKRERVGPNRIIIDWQDPDWQATMRVCICAFLSSALYTIGLTIHMNWLACYIYHYPFMLVVGLDVFFYSELQIVRILKIINKPQYLSTVRFMAVFLAVALTLGIGAEQIIYVVDGRCHFAHGYYSSAIYAAVIAVIDGATTLFFAYLLWKSQVSKKEKSSSLNNLILVNFIISLVYIGTSFFCFFGSYATQSEMILVNYDLVYDSFVGLLANALRIGQIFGYQAKKKKKLETSMGMSDTPSETDKGWISGSTNNEKSQGLNSEKSSRIQSTKATSEMFGSECENSSNYDAGMEEV</sequence>
<comment type="caution">
    <text evidence="3">The sequence shown here is derived from an EMBL/GenBank/DDBJ whole genome shotgun (WGS) entry which is preliminary data.</text>
</comment>
<dbReference type="Proteomes" id="UP001211065">
    <property type="component" value="Unassembled WGS sequence"/>
</dbReference>
<dbReference type="EMBL" id="JADGJW010000380">
    <property type="protein sequence ID" value="KAJ3218430.1"/>
    <property type="molecule type" value="Genomic_DNA"/>
</dbReference>
<feature type="transmembrane region" description="Helical" evidence="2">
    <location>
        <begin position="106"/>
        <end position="128"/>
    </location>
</feature>
<name>A0AAD5XXU0_9FUNG</name>
<evidence type="ECO:0000256" key="1">
    <source>
        <dbReference type="SAM" id="MobiDB-lite"/>
    </source>
</evidence>
<keyword evidence="2" id="KW-0472">Membrane</keyword>
<feature type="region of interest" description="Disordered" evidence="1">
    <location>
        <begin position="250"/>
        <end position="312"/>
    </location>
</feature>
<dbReference type="AlphaFoldDB" id="A0AAD5XXU0"/>